<reference evidence="2" key="1">
    <citation type="journal article" date="2014" name="Int. J. Syst. Evol. Microbiol.">
        <title>Complete genome sequence of Corynebacterium casei LMG S-19264T (=DSM 44701T), isolated from a smear-ripened cheese.</title>
        <authorList>
            <consortium name="US DOE Joint Genome Institute (JGI-PGF)"/>
            <person name="Walter F."/>
            <person name="Albersmeier A."/>
            <person name="Kalinowski J."/>
            <person name="Ruckert C."/>
        </authorList>
    </citation>
    <scope>NUCLEOTIDE SEQUENCE</scope>
    <source>
        <strain evidence="2">JCM 4386</strain>
    </source>
</reference>
<feature type="region of interest" description="Disordered" evidence="1">
    <location>
        <begin position="1"/>
        <end position="20"/>
    </location>
</feature>
<evidence type="ECO:0000313" key="3">
    <source>
        <dbReference type="Proteomes" id="UP000606194"/>
    </source>
</evidence>
<feature type="compositionally biased region" description="Polar residues" evidence="1">
    <location>
        <begin position="1"/>
        <end position="14"/>
    </location>
</feature>
<evidence type="ECO:0000313" key="2">
    <source>
        <dbReference type="EMBL" id="GGR74380.1"/>
    </source>
</evidence>
<feature type="compositionally biased region" description="Basic and acidic residues" evidence="1">
    <location>
        <begin position="43"/>
        <end position="58"/>
    </location>
</feature>
<dbReference type="Proteomes" id="UP000606194">
    <property type="component" value="Unassembled WGS sequence"/>
</dbReference>
<proteinExistence type="predicted"/>
<sequence length="107" mass="11727">MAATGPSQGPTWDTTKTEGPVEDLWFQAYGITDILSRHTVGHAAERPDQAWRGDDPRDHHRGGIAPRTAHTNRGPRRCRRTSPSARNPPDRRSLTPVMPPATAISLG</sequence>
<organism evidence="2 3">
    <name type="scientific">Streptomyces humidus</name>
    <dbReference type="NCBI Taxonomy" id="52259"/>
    <lineage>
        <taxon>Bacteria</taxon>
        <taxon>Bacillati</taxon>
        <taxon>Actinomycetota</taxon>
        <taxon>Actinomycetes</taxon>
        <taxon>Kitasatosporales</taxon>
        <taxon>Streptomycetaceae</taxon>
        <taxon>Streptomyces</taxon>
    </lineage>
</organism>
<reference evidence="2" key="2">
    <citation type="submission" date="2020-09" db="EMBL/GenBank/DDBJ databases">
        <authorList>
            <person name="Sun Q."/>
            <person name="Ohkuma M."/>
        </authorList>
    </citation>
    <scope>NUCLEOTIDE SEQUENCE</scope>
    <source>
        <strain evidence="2">JCM 4386</strain>
    </source>
</reference>
<name>A0A918FRU0_9ACTN</name>
<keyword evidence="3" id="KW-1185">Reference proteome</keyword>
<accession>A0A918FRU0</accession>
<comment type="caution">
    <text evidence="2">The sequence shown here is derived from an EMBL/GenBank/DDBJ whole genome shotgun (WGS) entry which is preliminary data.</text>
</comment>
<protein>
    <submittedName>
        <fullName evidence="2">Uncharacterized protein</fullName>
    </submittedName>
</protein>
<feature type="region of interest" description="Disordered" evidence="1">
    <location>
        <begin position="40"/>
        <end position="107"/>
    </location>
</feature>
<dbReference type="AlphaFoldDB" id="A0A918FRU0"/>
<dbReference type="EMBL" id="BMTL01000004">
    <property type="protein sequence ID" value="GGR74380.1"/>
    <property type="molecule type" value="Genomic_DNA"/>
</dbReference>
<gene>
    <name evidence="2" type="ORF">GCM10010269_11780</name>
</gene>
<evidence type="ECO:0000256" key="1">
    <source>
        <dbReference type="SAM" id="MobiDB-lite"/>
    </source>
</evidence>